<evidence type="ECO:0000313" key="2">
    <source>
        <dbReference type="EMBL" id="BCK82810.1"/>
    </source>
</evidence>
<dbReference type="Pfam" id="PF09861">
    <property type="entry name" value="Lar_N"/>
    <property type="match status" value="1"/>
</dbReference>
<feature type="domain" description="LarA-like N-terminal" evidence="1">
    <location>
        <begin position="18"/>
        <end position="184"/>
    </location>
</feature>
<protein>
    <recommendedName>
        <fullName evidence="1">LarA-like N-terminal domain-containing protein</fullName>
    </recommendedName>
</protein>
<dbReference type="InterPro" id="IPR018657">
    <property type="entry name" value="LarA-like_N"/>
</dbReference>
<dbReference type="AlphaFoldDB" id="A0A810Q434"/>
<sequence length="416" mass="45412">MKYIEIPRMFPSRQNFSSEEIQDWREALKKAIKEAGAESSVHPGMRIAITAGSRGIDHIADYLRFIGECLRSQGAEPFVVPAMGSHGGATASGQILVLKELGISEESVGMPIRASMDTVLVGTTPGGLPAYTDRIASEADGIILLNRVKAHTQFRGAYESGLLKMLAIGLGKQRGAECCHRLGLDHMSKNVEDISRFLLGRLPVLFGIGLIENAYDHTMDIVGVPARELPDREPALLERAKRNMPRICVPDMDVLIVDRIGKNFSGSGMDPNVTGRFYSKAVPAVPAAQRITVLGLSNETHGNACGLGVADTTTRRVAEHLDRESMYINSLTSRVAESSRIPMYFETDREAIQAAIMLSGKRDPTQLRMARISNTMQLEQILLSEALLEEAQCQGLQIIGPAEPMRFDRAGNLLTS</sequence>
<accession>A0A810Q434</accession>
<evidence type="ECO:0000259" key="1">
    <source>
        <dbReference type="Pfam" id="PF09861"/>
    </source>
</evidence>
<gene>
    <name evidence="2" type="ORF">MM59RIKEN_01290</name>
</gene>
<reference evidence="2" key="1">
    <citation type="submission" date="2020-09" db="EMBL/GenBank/DDBJ databases">
        <title>New species isolated from human feces.</title>
        <authorList>
            <person name="Kitahara M."/>
            <person name="Shigeno Y."/>
            <person name="Shime M."/>
            <person name="Matsumoto Y."/>
            <person name="Nakamura S."/>
            <person name="Motooka D."/>
            <person name="Fukuoka S."/>
            <person name="Nishikawa H."/>
            <person name="Benno Y."/>
        </authorList>
    </citation>
    <scope>NUCLEOTIDE SEQUENCE</scope>
    <source>
        <strain evidence="2">MM59</strain>
    </source>
</reference>
<dbReference type="KEGG" id="pfaa:MM59RIKEN_01290"/>
<dbReference type="EMBL" id="AP023420">
    <property type="protein sequence ID" value="BCK82810.1"/>
    <property type="molecule type" value="Genomic_DNA"/>
</dbReference>
<dbReference type="Gene3D" id="3.40.50.11440">
    <property type="match status" value="1"/>
</dbReference>
<organism evidence="2 3">
    <name type="scientific">Pusillibacter faecalis</name>
    <dbReference type="NCBI Taxonomy" id="2714358"/>
    <lineage>
        <taxon>Bacteria</taxon>
        <taxon>Bacillati</taxon>
        <taxon>Bacillota</taxon>
        <taxon>Clostridia</taxon>
        <taxon>Eubacteriales</taxon>
        <taxon>Oscillospiraceae</taxon>
        <taxon>Pusillibacter</taxon>
    </lineage>
</organism>
<evidence type="ECO:0000313" key="3">
    <source>
        <dbReference type="Proteomes" id="UP000679848"/>
    </source>
</evidence>
<dbReference type="Proteomes" id="UP000679848">
    <property type="component" value="Chromosome"/>
</dbReference>
<name>A0A810Q434_9FIRM</name>
<keyword evidence="3" id="KW-1185">Reference proteome</keyword>
<dbReference type="GO" id="GO:0050043">
    <property type="term" value="F:lactate racemase activity"/>
    <property type="evidence" value="ECO:0007669"/>
    <property type="project" value="InterPro"/>
</dbReference>
<proteinExistence type="predicted"/>